<organism evidence="1 2">
    <name type="scientific">Panagrolaimus sp. JU765</name>
    <dbReference type="NCBI Taxonomy" id="591449"/>
    <lineage>
        <taxon>Eukaryota</taxon>
        <taxon>Metazoa</taxon>
        <taxon>Ecdysozoa</taxon>
        <taxon>Nematoda</taxon>
        <taxon>Chromadorea</taxon>
        <taxon>Rhabditida</taxon>
        <taxon>Tylenchina</taxon>
        <taxon>Panagrolaimomorpha</taxon>
        <taxon>Panagrolaimoidea</taxon>
        <taxon>Panagrolaimidae</taxon>
        <taxon>Panagrolaimus</taxon>
    </lineage>
</organism>
<protein>
    <submittedName>
        <fullName evidence="2">DUS-like FMN-binding domain-containing protein</fullName>
    </submittedName>
</protein>
<evidence type="ECO:0000313" key="2">
    <source>
        <dbReference type="WBParaSite" id="JU765_v2.g20751.t3"/>
    </source>
</evidence>
<dbReference type="Proteomes" id="UP000887576">
    <property type="component" value="Unplaced"/>
</dbReference>
<sequence>MVDQSELAFRIFMKDHGADLAFSPMIHAHLFITDPTYRRTSMTTIKNESNNHFIIQFCANEPETLLMACRYVEGFCQGVDLNLGCPQLIAKRGNYGAYLQEKRDLIREMVNKVYRQSLLPISVKVRIQDSVAETISYVKMLEEAGASMITIHGRTREQKGVNTGIADWNHIAEVRKMLEEAGASMITIHGRTREQKGVNTGIADWNHIAEVRKVLSIPVIANGNIQLPGDVEKCLEATGADAVMSAEGILFNPLLFLDSFEPCYLIAKKYMKYARKFQANSSAIRAHIFRICHHAAIRAHIFRICHHALIKFDDLRRNLSVVADMEGFEKIIDDLEQRISKESSEYDRAKQQFATVDQSCLRHFVENTPNWFAKPYIRPIQLAEEKEVSEYRINKRAEIQKMSDSTGLSKRQIKKKERRRVDFLRVKEARKEYPPCQRCSMPAGVACCNFCCKKCCRLICIVEYKSCKIHKYVAEKLKPKREAFLQNSEVQPVVSIQN</sequence>
<evidence type="ECO:0000313" key="1">
    <source>
        <dbReference type="Proteomes" id="UP000887576"/>
    </source>
</evidence>
<proteinExistence type="predicted"/>
<reference evidence="2" key="1">
    <citation type="submission" date="2022-11" db="UniProtKB">
        <authorList>
            <consortium name="WormBaseParasite"/>
        </authorList>
    </citation>
    <scope>IDENTIFICATION</scope>
</reference>
<name>A0AC34QZX3_9BILA</name>
<dbReference type="WBParaSite" id="JU765_v2.g20751.t3">
    <property type="protein sequence ID" value="JU765_v2.g20751.t3"/>
    <property type="gene ID" value="JU765_v2.g20751"/>
</dbReference>
<accession>A0AC34QZX3</accession>